<evidence type="ECO:0000256" key="5">
    <source>
        <dbReference type="ARBA" id="ARBA00023004"/>
    </source>
</evidence>
<dbReference type="SFLD" id="SFLDG01384">
    <property type="entry name" value="thioether_bond_formation_requi"/>
    <property type="match status" value="1"/>
</dbReference>
<dbReference type="PROSITE" id="PS51918">
    <property type="entry name" value="RADICAL_SAM"/>
    <property type="match status" value="1"/>
</dbReference>
<name>A0AAU9DV55_9FUSO</name>
<dbReference type="Proteomes" id="UP001321582">
    <property type="component" value="Chromosome"/>
</dbReference>
<dbReference type="PANTHER" id="PTHR43787">
    <property type="entry name" value="FEMO COFACTOR BIOSYNTHESIS PROTEIN NIFB-RELATED"/>
    <property type="match status" value="1"/>
</dbReference>
<dbReference type="GO" id="GO:0016491">
    <property type="term" value="F:oxidoreductase activity"/>
    <property type="evidence" value="ECO:0007669"/>
    <property type="project" value="InterPro"/>
</dbReference>
<dbReference type="InterPro" id="IPR023885">
    <property type="entry name" value="4Fe4S-binding_SPASM_dom"/>
</dbReference>
<feature type="domain" description="Radical SAM core" evidence="7">
    <location>
        <begin position="85"/>
        <end position="326"/>
    </location>
</feature>
<dbReference type="SFLD" id="SFLDG01067">
    <property type="entry name" value="SPASM/twitch_domain_containing"/>
    <property type="match status" value="1"/>
</dbReference>
<evidence type="ECO:0000256" key="6">
    <source>
        <dbReference type="ARBA" id="ARBA00023014"/>
    </source>
</evidence>
<organism evidence="8 9">
    <name type="scientific">Haliovirga abyssi</name>
    <dbReference type="NCBI Taxonomy" id="2996794"/>
    <lineage>
        <taxon>Bacteria</taxon>
        <taxon>Fusobacteriati</taxon>
        <taxon>Fusobacteriota</taxon>
        <taxon>Fusobacteriia</taxon>
        <taxon>Fusobacteriales</taxon>
        <taxon>Haliovirgaceae</taxon>
        <taxon>Haliovirga</taxon>
    </lineage>
</organism>
<sequence length="467" mass="56026">MEKLQYKESRYNYKIKLDNERLAVYNCKTRAIFIPKENQEDIIIKLLKKPNNIKLEEEKIKDVLIKYGYLIENNRDEILEVSRKFDYGNSLNLVLFPTEECNFRCPYCFIYKYKNVTMKEEVYRSIYNFIENKLKASNRDKNFYVNIHWFGGEPMLEYKNILNFMEKIKKLEEKYSHLKLTSNMTTNGYLLTYDKFEKLVNKGIKKFQITFDGDKESHDKLRNLRNGEGTFDKIYENLLLISKKVEKEFNIDIRVNFLKKNLKSSKVLIEKFEKEFMDDMRFFIYFAPVYEVETKRSSNERIKEEIYGTKEAMKIKHKINNEIYYKRMRYRIEKNNFKKEEIKYIISNLLPMPKNVGCYAYKENSYVISSEGLVYPCESSVGQEENNIGYITEDGEMNITNKKREKEWRQLVVKNKEQLECLDCKELPICHGGCKKKILDKKISCEIDGESVKDAVTKYSKLYFEYL</sequence>
<dbReference type="InterPro" id="IPR023867">
    <property type="entry name" value="Sulphatase_maturase_rSAM"/>
</dbReference>
<dbReference type="NCBIfam" id="TIGR04085">
    <property type="entry name" value="rSAM_more_4Fe4S"/>
    <property type="match status" value="1"/>
</dbReference>
<evidence type="ECO:0000259" key="7">
    <source>
        <dbReference type="PROSITE" id="PS51918"/>
    </source>
</evidence>
<dbReference type="SFLD" id="SFLDG01386">
    <property type="entry name" value="main_SPASM_domain-containing"/>
    <property type="match status" value="1"/>
</dbReference>
<dbReference type="Pfam" id="PF13186">
    <property type="entry name" value="SPASM"/>
    <property type="match status" value="1"/>
</dbReference>
<dbReference type="Pfam" id="PF04055">
    <property type="entry name" value="Radical_SAM"/>
    <property type="match status" value="1"/>
</dbReference>
<keyword evidence="4" id="KW-0479">Metal-binding</keyword>
<keyword evidence="5" id="KW-0408">Iron</keyword>
<evidence type="ECO:0000256" key="2">
    <source>
        <dbReference type="ARBA" id="ARBA00022485"/>
    </source>
</evidence>
<dbReference type="PANTHER" id="PTHR43787:SF3">
    <property type="entry name" value="ARYLSULFATASE REGULATORY PROTEIN"/>
    <property type="match status" value="1"/>
</dbReference>
<reference evidence="8 9" key="1">
    <citation type="submission" date="2022-11" db="EMBL/GenBank/DDBJ databases">
        <title>Haliovirga abyssi gen. nov., sp. nov., a mesophilic fermentative bacterium isolated from the Iheya North hydrothermal field and the proposal of Haliovirgaceae fam. nov.</title>
        <authorList>
            <person name="Miyazaki U."/>
            <person name="Tame A."/>
            <person name="Miyazaki J."/>
            <person name="Takai K."/>
            <person name="Sawayama S."/>
            <person name="Kitajima M."/>
            <person name="Okamoto A."/>
            <person name="Nakagawa S."/>
        </authorList>
    </citation>
    <scope>NUCLEOTIDE SEQUENCE [LARGE SCALE GENOMIC DNA]</scope>
    <source>
        <strain evidence="8 9">IC12</strain>
    </source>
</reference>
<protein>
    <submittedName>
        <fullName evidence="8">Radical SAM/SPASM domain Clo7bot peptide maturase</fullName>
    </submittedName>
</protein>
<comment type="cofactor">
    <cofactor evidence="1">
        <name>[4Fe-4S] cluster</name>
        <dbReference type="ChEBI" id="CHEBI:49883"/>
    </cofactor>
</comment>
<evidence type="ECO:0000256" key="1">
    <source>
        <dbReference type="ARBA" id="ARBA00001966"/>
    </source>
</evidence>
<gene>
    <name evidence="8" type="ORF">HLVA_17730</name>
</gene>
<keyword evidence="2" id="KW-0004">4Fe-4S</keyword>
<accession>A0AAU9DV55</accession>
<dbReference type="RefSeq" id="WP_307904043.1">
    <property type="nucleotide sequence ID" value="NZ_AP027059.1"/>
</dbReference>
<dbReference type="InterPro" id="IPR007197">
    <property type="entry name" value="rSAM"/>
</dbReference>
<evidence type="ECO:0000256" key="3">
    <source>
        <dbReference type="ARBA" id="ARBA00022691"/>
    </source>
</evidence>
<dbReference type="GO" id="GO:0051539">
    <property type="term" value="F:4 iron, 4 sulfur cluster binding"/>
    <property type="evidence" value="ECO:0007669"/>
    <property type="project" value="UniProtKB-KW"/>
</dbReference>
<dbReference type="InterPro" id="IPR058240">
    <property type="entry name" value="rSAM_sf"/>
</dbReference>
<evidence type="ECO:0000313" key="9">
    <source>
        <dbReference type="Proteomes" id="UP001321582"/>
    </source>
</evidence>
<keyword evidence="3" id="KW-0949">S-adenosyl-L-methionine</keyword>
<proteinExistence type="predicted"/>
<evidence type="ECO:0000313" key="8">
    <source>
        <dbReference type="EMBL" id="BDU51204.1"/>
    </source>
</evidence>
<dbReference type="SFLD" id="SFLDS00029">
    <property type="entry name" value="Radical_SAM"/>
    <property type="match status" value="1"/>
</dbReference>
<dbReference type="AlphaFoldDB" id="A0AAU9DV55"/>
<keyword evidence="6" id="KW-0411">Iron-sulfur</keyword>
<dbReference type="InterPro" id="IPR013785">
    <property type="entry name" value="Aldolase_TIM"/>
</dbReference>
<keyword evidence="9" id="KW-1185">Reference proteome</keyword>
<dbReference type="SUPFAM" id="SSF102114">
    <property type="entry name" value="Radical SAM enzymes"/>
    <property type="match status" value="1"/>
</dbReference>
<dbReference type="GO" id="GO:0046872">
    <property type="term" value="F:metal ion binding"/>
    <property type="evidence" value="ECO:0007669"/>
    <property type="project" value="UniProtKB-KW"/>
</dbReference>
<dbReference type="Gene3D" id="3.20.20.70">
    <property type="entry name" value="Aldolase class I"/>
    <property type="match status" value="1"/>
</dbReference>
<dbReference type="EMBL" id="AP027059">
    <property type="protein sequence ID" value="BDU51204.1"/>
    <property type="molecule type" value="Genomic_DNA"/>
</dbReference>
<dbReference type="CDD" id="cd01335">
    <property type="entry name" value="Radical_SAM"/>
    <property type="match status" value="1"/>
</dbReference>
<dbReference type="KEGG" id="haby:HLVA_17730"/>
<evidence type="ECO:0000256" key="4">
    <source>
        <dbReference type="ARBA" id="ARBA00022723"/>
    </source>
</evidence>